<comment type="similarity">
    <text evidence="4">Belongs to the CCDC181 family.</text>
</comment>
<dbReference type="HOGENOM" id="CLU_040811_0_0_1"/>
<sequence length="494" mass="58199">MTEVHGPNITPPATNVSKLEDDDDDFEKQLASFIEDEEKKDKDKEERGEIIIKKEKGEEDKLEKEQAGDKDDDYTFTNDQRRAMDELLAQREEDDFIGEEEPPEYNVKERLLQLNAELANDPTPLDSDSRDVRIKFKDNLVDLVAPPPDFSDEEAEPTVSLKSLQKHKENSDNKLNSSNNTNSPRNKKCVVEREGKFEVLSADEMTPIERELYIHEDTENTPPNKNTRIKQTNRNNSNTANQTKQPTPPSKPRPATATINSPRRNVRPSSSKPRPKSASVTLNNSSGLENFDYHSPYALPDDVKNQFKQRAKYLEEKKRQEEQERKEHEREKAETAESMFQAWLEKKKEEQRQKRKEEHEKKKNEEKEDKSNNGEKVNNSDSDWSEISDQAKENEAIFNQWMKHKQSQQKKEKLLKRRQQQEMKEGFVVHNREDCEKNFRRWLRRKNAEIRRKKNAERQKMRYLRLASRKSRKSQALARAINQSQSYKYVDYNY</sequence>
<dbReference type="RefSeq" id="XP_009060193.1">
    <property type="nucleotide sequence ID" value="XM_009061945.1"/>
</dbReference>
<comment type="function">
    <text evidence="1">Microtubule-binding protein that localizes to the microtubular manchette of elongating spermatids.</text>
</comment>
<evidence type="ECO:0000256" key="9">
    <source>
        <dbReference type="ARBA" id="ARBA00023054"/>
    </source>
</evidence>
<evidence type="ECO:0000256" key="11">
    <source>
        <dbReference type="ARBA" id="ARBA00023212"/>
    </source>
</evidence>
<evidence type="ECO:0000256" key="4">
    <source>
        <dbReference type="ARBA" id="ARBA00005737"/>
    </source>
</evidence>
<dbReference type="GO" id="GO:0005874">
    <property type="term" value="C:microtubule"/>
    <property type="evidence" value="ECO:0007669"/>
    <property type="project" value="UniProtKB-KW"/>
</dbReference>
<dbReference type="InterPro" id="IPR026687">
    <property type="entry name" value="CCDC181"/>
</dbReference>
<accession>V4BKP2</accession>
<reference evidence="15 16" key="1">
    <citation type="journal article" date="2013" name="Nature">
        <title>Insights into bilaterian evolution from three spiralian genomes.</title>
        <authorList>
            <person name="Simakov O."/>
            <person name="Marletaz F."/>
            <person name="Cho S.J."/>
            <person name="Edsinger-Gonzales E."/>
            <person name="Havlak P."/>
            <person name="Hellsten U."/>
            <person name="Kuo D.H."/>
            <person name="Larsson T."/>
            <person name="Lv J."/>
            <person name="Arendt D."/>
            <person name="Savage R."/>
            <person name="Osoegawa K."/>
            <person name="de Jong P."/>
            <person name="Grimwood J."/>
            <person name="Chapman J.A."/>
            <person name="Shapiro H."/>
            <person name="Aerts A."/>
            <person name="Otillar R.P."/>
            <person name="Terry A.Y."/>
            <person name="Boore J.L."/>
            <person name="Grigoriev I.V."/>
            <person name="Lindberg D.R."/>
            <person name="Seaver E.C."/>
            <person name="Weisblat D.A."/>
            <person name="Putnam N.H."/>
            <person name="Rokhsar D.S."/>
        </authorList>
    </citation>
    <scope>NUCLEOTIDE SEQUENCE [LARGE SCALE GENOMIC DNA]</scope>
</reference>
<evidence type="ECO:0000256" key="10">
    <source>
        <dbReference type="ARBA" id="ARBA00023069"/>
    </source>
</evidence>
<keyword evidence="16" id="KW-1185">Reference proteome</keyword>
<dbReference type="STRING" id="225164.V4BKP2"/>
<keyword evidence="9" id="KW-0175">Coiled coil</keyword>
<name>V4BKP2_LOTGI</name>
<dbReference type="OMA" id="YRYTDWY"/>
<dbReference type="PANTHER" id="PTHR14320">
    <property type="entry name" value="COILED-COIL DOMAIN-CONTAINING PROTEIN 181"/>
    <property type="match status" value="1"/>
</dbReference>
<dbReference type="AlphaFoldDB" id="V4BKP2"/>
<dbReference type="GO" id="GO:0031514">
    <property type="term" value="C:motile cilium"/>
    <property type="evidence" value="ECO:0007669"/>
    <property type="project" value="UniProtKB-SubCell"/>
</dbReference>
<comment type="subcellular location">
    <subcellularLocation>
        <location evidence="2">Cell projection</location>
        <location evidence="2">Cilium</location>
        <location evidence="2">Flagellum</location>
    </subcellularLocation>
    <subcellularLocation>
        <location evidence="3">Cytoplasm</location>
        <location evidence="3">Cytoskeleton</location>
    </subcellularLocation>
</comment>
<protein>
    <recommendedName>
        <fullName evidence="5">Coiled-coil domain-containing protein 181</fullName>
    </recommendedName>
</protein>
<keyword evidence="7" id="KW-0493">Microtubule</keyword>
<dbReference type="OrthoDB" id="6288248at2759"/>
<dbReference type="GO" id="GO:0008017">
    <property type="term" value="F:microtubule binding"/>
    <property type="evidence" value="ECO:0007669"/>
    <property type="project" value="InterPro"/>
</dbReference>
<dbReference type="PANTHER" id="PTHR14320:SF2">
    <property type="entry name" value="COILED-COIL DOMAIN-CONTAINING PROTEIN 181"/>
    <property type="match status" value="1"/>
</dbReference>
<evidence type="ECO:0000256" key="14">
    <source>
        <dbReference type="SAM" id="MobiDB-lite"/>
    </source>
</evidence>
<comment type="subunit">
    <text evidence="13">Homodimer. Interacts with HOOK1. Interacts with HOOK2. Interacts with HOOK3.</text>
</comment>
<evidence type="ECO:0000256" key="8">
    <source>
        <dbReference type="ARBA" id="ARBA00022846"/>
    </source>
</evidence>
<evidence type="ECO:0000256" key="1">
    <source>
        <dbReference type="ARBA" id="ARBA00002213"/>
    </source>
</evidence>
<keyword evidence="8" id="KW-0282">Flagellum</keyword>
<evidence type="ECO:0000313" key="15">
    <source>
        <dbReference type="EMBL" id="ESO89154.1"/>
    </source>
</evidence>
<feature type="region of interest" description="Disordered" evidence="14">
    <location>
        <begin position="1"/>
        <end position="78"/>
    </location>
</feature>
<feature type="compositionally biased region" description="Basic and acidic residues" evidence="14">
    <location>
        <begin position="37"/>
        <end position="69"/>
    </location>
</feature>
<keyword evidence="6" id="KW-0963">Cytoplasm</keyword>
<feature type="compositionally biased region" description="Polar residues" evidence="14">
    <location>
        <begin position="220"/>
        <end position="245"/>
    </location>
</feature>
<dbReference type="Proteomes" id="UP000030746">
    <property type="component" value="Unassembled WGS sequence"/>
</dbReference>
<proteinExistence type="inferred from homology"/>
<feature type="compositionally biased region" description="Low complexity" evidence="14">
    <location>
        <begin position="260"/>
        <end position="280"/>
    </location>
</feature>
<dbReference type="EMBL" id="KB202619">
    <property type="protein sequence ID" value="ESO89154.1"/>
    <property type="molecule type" value="Genomic_DNA"/>
</dbReference>
<evidence type="ECO:0000256" key="3">
    <source>
        <dbReference type="ARBA" id="ARBA00004245"/>
    </source>
</evidence>
<evidence type="ECO:0000256" key="2">
    <source>
        <dbReference type="ARBA" id="ARBA00004230"/>
    </source>
</evidence>
<feature type="compositionally biased region" description="Basic and acidic residues" evidence="14">
    <location>
        <begin position="344"/>
        <end position="373"/>
    </location>
</feature>
<dbReference type="GeneID" id="20247881"/>
<dbReference type="KEGG" id="lgi:LOTGIDRAFT_229064"/>
<feature type="compositionally biased region" description="Basic and acidic residues" evidence="14">
    <location>
        <begin position="312"/>
        <end position="335"/>
    </location>
</feature>
<evidence type="ECO:0000256" key="13">
    <source>
        <dbReference type="ARBA" id="ARBA00047162"/>
    </source>
</evidence>
<organism evidence="15 16">
    <name type="scientific">Lottia gigantea</name>
    <name type="common">Giant owl limpet</name>
    <dbReference type="NCBI Taxonomy" id="225164"/>
    <lineage>
        <taxon>Eukaryota</taxon>
        <taxon>Metazoa</taxon>
        <taxon>Spiralia</taxon>
        <taxon>Lophotrochozoa</taxon>
        <taxon>Mollusca</taxon>
        <taxon>Gastropoda</taxon>
        <taxon>Patellogastropoda</taxon>
        <taxon>Lottioidea</taxon>
        <taxon>Lottiidae</taxon>
        <taxon>Lottia</taxon>
    </lineage>
</organism>
<evidence type="ECO:0000256" key="5">
    <source>
        <dbReference type="ARBA" id="ARBA00022306"/>
    </source>
</evidence>
<evidence type="ECO:0000256" key="12">
    <source>
        <dbReference type="ARBA" id="ARBA00023273"/>
    </source>
</evidence>
<keyword evidence="10" id="KW-0969">Cilium</keyword>
<keyword evidence="12" id="KW-0966">Cell projection</keyword>
<evidence type="ECO:0000256" key="7">
    <source>
        <dbReference type="ARBA" id="ARBA00022701"/>
    </source>
</evidence>
<evidence type="ECO:0000256" key="6">
    <source>
        <dbReference type="ARBA" id="ARBA00022490"/>
    </source>
</evidence>
<feature type="compositionally biased region" description="Polar residues" evidence="14">
    <location>
        <begin position="377"/>
        <end position="388"/>
    </location>
</feature>
<dbReference type="CTD" id="20247881"/>
<gene>
    <name evidence="15" type="ORF">LOTGIDRAFT_229064</name>
</gene>
<feature type="compositionally biased region" description="Polar residues" evidence="14">
    <location>
        <begin position="173"/>
        <end position="184"/>
    </location>
</feature>
<evidence type="ECO:0000313" key="16">
    <source>
        <dbReference type="Proteomes" id="UP000030746"/>
    </source>
</evidence>
<feature type="compositionally biased region" description="Basic and acidic residues" evidence="14">
    <location>
        <begin position="207"/>
        <end position="218"/>
    </location>
</feature>
<feature type="region of interest" description="Disordered" evidence="14">
    <location>
        <begin position="143"/>
        <end position="389"/>
    </location>
</feature>
<keyword evidence="11" id="KW-0206">Cytoskeleton</keyword>